<dbReference type="Proteomes" id="UP000009045">
    <property type="component" value="Plasmid pSmeSM11c"/>
</dbReference>
<evidence type="ECO:0000313" key="2">
    <source>
        <dbReference type="Proteomes" id="UP000009045"/>
    </source>
</evidence>
<dbReference type="KEGG" id="smx:SM11_pC0185"/>
<dbReference type="AlphaFoldDB" id="F7XBN6"/>
<protein>
    <submittedName>
        <fullName evidence="1">Uncharacterized protein</fullName>
    </submittedName>
</protein>
<geneLocation type="plasmid" evidence="1 2">
    <name>pSmeSM11c</name>
</geneLocation>
<evidence type="ECO:0000313" key="1">
    <source>
        <dbReference type="EMBL" id="AEH81258.1"/>
    </source>
</evidence>
<reference evidence="1 2" key="1">
    <citation type="journal article" date="2011" name="J. Biotechnol.">
        <title>The complete genome sequence of the dominant Sinorhizobium meliloti field isolate SM11 extends the S. meliloti pan-genome.</title>
        <authorList>
            <person name="Schneiker-Bekel S."/>
            <person name="Wibberg D."/>
            <person name="Bekel T."/>
            <person name="Blom J."/>
            <person name="Linke B."/>
            <person name="Neuweger H."/>
            <person name="Stiens M."/>
            <person name="Vorholter F.J."/>
            <person name="Weidner S."/>
            <person name="Goesmann A."/>
            <person name="Puhler A."/>
            <person name="Schluter A."/>
        </authorList>
    </citation>
    <scope>NUCLEOTIDE SEQUENCE [LARGE SCALE GENOMIC DNA]</scope>
    <source>
        <strain evidence="1 2">SM11</strain>
        <plasmid evidence="2">pSmeSM11c</plasmid>
    </source>
</reference>
<organism evidence="1 2">
    <name type="scientific">Sinorhizobium meliloti (strain SM11)</name>
    <dbReference type="NCBI Taxonomy" id="707241"/>
    <lineage>
        <taxon>Bacteria</taxon>
        <taxon>Pseudomonadati</taxon>
        <taxon>Pseudomonadota</taxon>
        <taxon>Alphaproteobacteria</taxon>
        <taxon>Hyphomicrobiales</taxon>
        <taxon>Rhizobiaceae</taxon>
        <taxon>Sinorhizobium/Ensifer group</taxon>
        <taxon>Sinorhizobium</taxon>
    </lineage>
</organism>
<accession>F7XBN6</accession>
<dbReference type="HOGENOM" id="CLU_3030011_0_0_5"/>
<name>F7XBN6_SINMM</name>
<proteinExistence type="predicted"/>
<gene>
    <name evidence="1" type="ordered locus">SM11_pC0185</name>
</gene>
<dbReference type="EMBL" id="CP001831">
    <property type="protein sequence ID" value="AEH81258.1"/>
    <property type="molecule type" value="Genomic_DNA"/>
</dbReference>
<keyword evidence="1" id="KW-0614">Plasmid</keyword>
<sequence length="55" mass="5986">MLCLLRTKLTAQGVTFVGKSPHESFDSVVDCTGAARIGEAEDLRGVRGEMLYLRS</sequence>
<dbReference type="PATRIC" id="fig|707241.3.peg.4181"/>